<evidence type="ECO:0000259" key="1">
    <source>
        <dbReference type="Pfam" id="PF07969"/>
    </source>
</evidence>
<dbReference type="SUPFAM" id="SSF51338">
    <property type="entry name" value="Composite domain of metallo-dependent hydrolases"/>
    <property type="match status" value="1"/>
</dbReference>
<gene>
    <name evidence="2" type="ORF">AQJ46_29160</name>
</gene>
<feature type="domain" description="Amidohydrolase 3" evidence="1">
    <location>
        <begin position="46"/>
        <end position="535"/>
    </location>
</feature>
<dbReference type="Proteomes" id="UP000053669">
    <property type="component" value="Unassembled WGS sequence"/>
</dbReference>
<dbReference type="InterPro" id="IPR033932">
    <property type="entry name" value="YtcJ-like"/>
</dbReference>
<dbReference type="Gene3D" id="2.30.40.10">
    <property type="entry name" value="Urease, subunit C, domain 1"/>
    <property type="match status" value="1"/>
</dbReference>
<proteinExistence type="predicted"/>
<evidence type="ECO:0000313" key="3">
    <source>
        <dbReference type="Proteomes" id="UP000053669"/>
    </source>
</evidence>
<dbReference type="CDD" id="cd01300">
    <property type="entry name" value="YtcJ_like"/>
    <property type="match status" value="1"/>
</dbReference>
<dbReference type="PANTHER" id="PTHR22642:SF2">
    <property type="entry name" value="PROTEIN LONG AFTER FAR-RED 3"/>
    <property type="match status" value="1"/>
</dbReference>
<evidence type="ECO:0000313" key="2">
    <source>
        <dbReference type="EMBL" id="KUN64515.1"/>
    </source>
</evidence>
<dbReference type="InterPro" id="IPR011059">
    <property type="entry name" value="Metal-dep_hydrolase_composite"/>
</dbReference>
<dbReference type="Gene3D" id="3.10.310.70">
    <property type="match status" value="1"/>
</dbReference>
<dbReference type="STRING" id="58343.AQJ46_29160"/>
<reference evidence="2 3" key="1">
    <citation type="submission" date="2015-10" db="EMBL/GenBank/DDBJ databases">
        <title>Draft genome sequence of Streptomyces canus DSM 40017, type strain for the species Streptomyces canus.</title>
        <authorList>
            <person name="Ruckert C."/>
            <person name="Winkler A."/>
            <person name="Kalinowski J."/>
            <person name="Kampfer P."/>
            <person name="Glaeser S."/>
        </authorList>
    </citation>
    <scope>NUCLEOTIDE SEQUENCE [LARGE SCALE GENOMIC DNA]</scope>
    <source>
        <strain evidence="2 3">DSM 40017</strain>
    </source>
</reference>
<dbReference type="InterPro" id="IPR013108">
    <property type="entry name" value="Amidohydro_3"/>
</dbReference>
<sequence>MTDIVLTGGRVMGHEHADTIVLREDRVLATGCARDLLTVAGKEAQVVHTEGRLVMPGFQDAHVHPMAAGMLESWCDLSDAVGLDDALMRVGAYARRHPDLPWIVGGGLTSAFLPDGTPVAELLDTVVPDRPVHLLGSDLHDACVNSAALTSAGIGAHTPDPLFGAIGRDIGGRPTGLLHEAAADLVGRHVPPPDRVTQENALLTAQRLLHRYGITAWQDALVGPYLGLPDPLPAYLELARRGEVTGAVSLALWWDPCRGLEQIEELRERRSLARVVGLPAEHVKIMQDGICENGWAALLSPYLDRSVTPPGRLDATELREAVTALVRSGFSVHFHAVGDRAVRECLDAVEAAGPSLGRRHHIAHVQLVDDADLSRFAELDVTANVQPLWAAEIPHMRKTYEPMLGPRRVDRQYPFAGLTRAGARLAAGSDWPVSSPNPLWGAYVAATRLPALASAPWMGPDYRPAPFNPQERIGVPEILRAYTAGSGHLHGRSATLAPGSPADVVVLDVDVLREGPDALCEAQVDLTIAGGRLVHDRLAGQQQNPPARAA</sequence>
<organism evidence="2 3">
    <name type="scientific">Streptomyces canus</name>
    <dbReference type="NCBI Taxonomy" id="58343"/>
    <lineage>
        <taxon>Bacteria</taxon>
        <taxon>Bacillati</taxon>
        <taxon>Actinomycetota</taxon>
        <taxon>Actinomycetes</taxon>
        <taxon>Kitasatosporales</taxon>
        <taxon>Streptomycetaceae</taxon>
        <taxon>Streptomyces</taxon>
        <taxon>Streptomyces aurantiacus group</taxon>
    </lineage>
</organism>
<dbReference type="EMBL" id="LMWU01000029">
    <property type="protein sequence ID" value="KUN64515.1"/>
    <property type="molecule type" value="Genomic_DNA"/>
</dbReference>
<dbReference type="GO" id="GO:0016810">
    <property type="term" value="F:hydrolase activity, acting on carbon-nitrogen (but not peptide) bonds"/>
    <property type="evidence" value="ECO:0007669"/>
    <property type="project" value="InterPro"/>
</dbReference>
<comment type="caution">
    <text evidence="2">The sequence shown here is derived from an EMBL/GenBank/DDBJ whole genome shotgun (WGS) entry which is preliminary data.</text>
</comment>
<dbReference type="Gene3D" id="3.20.20.140">
    <property type="entry name" value="Metal-dependent hydrolases"/>
    <property type="match status" value="1"/>
</dbReference>
<dbReference type="SUPFAM" id="SSF51556">
    <property type="entry name" value="Metallo-dependent hydrolases"/>
    <property type="match status" value="1"/>
</dbReference>
<name>A0A117R0L7_9ACTN</name>
<dbReference type="AlphaFoldDB" id="A0A117R0L7"/>
<accession>A0A117R0L7</accession>
<dbReference type="InterPro" id="IPR032466">
    <property type="entry name" value="Metal_Hydrolase"/>
</dbReference>
<dbReference type="Pfam" id="PF07969">
    <property type="entry name" value="Amidohydro_3"/>
    <property type="match status" value="1"/>
</dbReference>
<protein>
    <recommendedName>
        <fullName evidence="1">Amidohydrolase 3 domain-containing protein</fullName>
    </recommendedName>
</protein>
<dbReference type="RefSeq" id="WP_059208407.1">
    <property type="nucleotide sequence ID" value="NZ_KQ948665.1"/>
</dbReference>
<dbReference type="PANTHER" id="PTHR22642">
    <property type="entry name" value="IMIDAZOLONEPROPIONASE"/>
    <property type="match status" value="1"/>
</dbReference>